<name>A0A0A8Y3Z9_ARUDO</name>
<dbReference type="EMBL" id="GBRH01279328">
    <property type="protein sequence ID" value="JAD18567.1"/>
    <property type="molecule type" value="Transcribed_RNA"/>
</dbReference>
<reference evidence="1" key="1">
    <citation type="submission" date="2014-09" db="EMBL/GenBank/DDBJ databases">
        <authorList>
            <person name="Magalhaes I.L.F."/>
            <person name="Oliveira U."/>
            <person name="Santos F.R."/>
            <person name="Vidigal T.H.D.A."/>
            <person name="Brescovit A.D."/>
            <person name="Santos A.J."/>
        </authorList>
    </citation>
    <scope>NUCLEOTIDE SEQUENCE</scope>
    <source>
        <tissue evidence="1">Shoot tissue taken approximately 20 cm above the soil surface</tissue>
    </source>
</reference>
<proteinExistence type="predicted"/>
<reference evidence="1" key="2">
    <citation type="journal article" date="2015" name="Data Brief">
        <title>Shoot transcriptome of the giant reed, Arundo donax.</title>
        <authorList>
            <person name="Barrero R.A."/>
            <person name="Guerrero F.D."/>
            <person name="Moolhuijzen P."/>
            <person name="Goolsby J.A."/>
            <person name="Tidwell J."/>
            <person name="Bellgard S.E."/>
            <person name="Bellgard M.I."/>
        </authorList>
    </citation>
    <scope>NUCLEOTIDE SEQUENCE</scope>
    <source>
        <tissue evidence="1">Shoot tissue taken approximately 20 cm above the soil surface</tissue>
    </source>
</reference>
<organism evidence="1">
    <name type="scientific">Arundo donax</name>
    <name type="common">Giant reed</name>
    <name type="synonym">Donax arundinaceus</name>
    <dbReference type="NCBI Taxonomy" id="35708"/>
    <lineage>
        <taxon>Eukaryota</taxon>
        <taxon>Viridiplantae</taxon>
        <taxon>Streptophyta</taxon>
        <taxon>Embryophyta</taxon>
        <taxon>Tracheophyta</taxon>
        <taxon>Spermatophyta</taxon>
        <taxon>Magnoliopsida</taxon>
        <taxon>Liliopsida</taxon>
        <taxon>Poales</taxon>
        <taxon>Poaceae</taxon>
        <taxon>PACMAD clade</taxon>
        <taxon>Arundinoideae</taxon>
        <taxon>Arundineae</taxon>
        <taxon>Arundo</taxon>
    </lineage>
</organism>
<accession>A0A0A8Y3Z9</accession>
<sequence>MYISRHIYAYVHTYIRT</sequence>
<protein>
    <submittedName>
        <fullName evidence="1">Uncharacterized protein</fullName>
    </submittedName>
</protein>
<evidence type="ECO:0000313" key="1">
    <source>
        <dbReference type="EMBL" id="JAD18567.1"/>
    </source>
</evidence>
<dbReference type="AlphaFoldDB" id="A0A0A8Y3Z9"/>